<dbReference type="AlphaFoldDB" id="A0A3M7RML7"/>
<proteinExistence type="predicted"/>
<organism evidence="1 2">
    <name type="scientific">Brachionus plicatilis</name>
    <name type="common">Marine rotifer</name>
    <name type="synonym">Brachionus muelleri</name>
    <dbReference type="NCBI Taxonomy" id="10195"/>
    <lineage>
        <taxon>Eukaryota</taxon>
        <taxon>Metazoa</taxon>
        <taxon>Spiralia</taxon>
        <taxon>Gnathifera</taxon>
        <taxon>Rotifera</taxon>
        <taxon>Eurotatoria</taxon>
        <taxon>Monogononta</taxon>
        <taxon>Pseudotrocha</taxon>
        <taxon>Ploima</taxon>
        <taxon>Brachionidae</taxon>
        <taxon>Brachionus</taxon>
    </lineage>
</organism>
<gene>
    <name evidence="1" type="ORF">BpHYR1_000475</name>
</gene>
<sequence length="88" mass="10491">MEVESELESKEERDTKNSECELIEIEDDKFETKYSKSYRILNKAVEIIDSFHITELIEKRKLPMKKYTFEKCEYEIGLINENGNHLLA</sequence>
<evidence type="ECO:0000313" key="2">
    <source>
        <dbReference type="Proteomes" id="UP000276133"/>
    </source>
</evidence>
<reference evidence="1 2" key="1">
    <citation type="journal article" date="2018" name="Sci. Rep.">
        <title>Genomic signatures of local adaptation to the degree of environmental predictability in rotifers.</title>
        <authorList>
            <person name="Franch-Gras L."/>
            <person name="Hahn C."/>
            <person name="Garcia-Roger E.M."/>
            <person name="Carmona M.J."/>
            <person name="Serra M."/>
            <person name="Gomez A."/>
        </authorList>
    </citation>
    <scope>NUCLEOTIDE SEQUENCE [LARGE SCALE GENOMIC DNA]</scope>
    <source>
        <strain evidence="1">HYR1</strain>
    </source>
</reference>
<dbReference type="EMBL" id="REGN01003053">
    <property type="protein sequence ID" value="RNA24781.1"/>
    <property type="molecule type" value="Genomic_DNA"/>
</dbReference>
<dbReference type="Proteomes" id="UP000276133">
    <property type="component" value="Unassembled WGS sequence"/>
</dbReference>
<protein>
    <submittedName>
        <fullName evidence="1">Uncharacterized protein</fullName>
    </submittedName>
</protein>
<name>A0A3M7RML7_BRAPC</name>
<keyword evidence="2" id="KW-1185">Reference proteome</keyword>
<accession>A0A3M7RML7</accession>
<evidence type="ECO:0000313" key="1">
    <source>
        <dbReference type="EMBL" id="RNA24781.1"/>
    </source>
</evidence>
<comment type="caution">
    <text evidence="1">The sequence shown here is derived from an EMBL/GenBank/DDBJ whole genome shotgun (WGS) entry which is preliminary data.</text>
</comment>